<comment type="caution">
    <text evidence="3">The sequence shown here is derived from an EMBL/GenBank/DDBJ whole genome shotgun (WGS) entry which is preliminary data.</text>
</comment>
<dbReference type="Pfam" id="PF00501">
    <property type="entry name" value="AMP-binding"/>
    <property type="match status" value="1"/>
</dbReference>
<gene>
    <name evidence="3" type="ORF">TL16_g00417</name>
</gene>
<dbReference type="Proteomes" id="UP001162640">
    <property type="component" value="Unassembled WGS sequence"/>
</dbReference>
<accession>A0A9W7DNW1</accession>
<feature type="compositionally biased region" description="Polar residues" evidence="1">
    <location>
        <begin position="21"/>
        <end position="34"/>
    </location>
</feature>
<reference evidence="4" key="1">
    <citation type="journal article" date="2023" name="Commun. Biol.">
        <title>Genome analysis of Parmales, the sister group of diatoms, reveals the evolutionary specialization of diatoms from phago-mixotrophs to photoautotrophs.</title>
        <authorList>
            <person name="Ban H."/>
            <person name="Sato S."/>
            <person name="Yoshikawa S."/>
            <person name="Yamada K."/>
            <person name="Nakamura Y."/>
            <person name="Ichinomiya M."/>
            <person name="Sato N."/>
            <person name="Blanc-Mathieu R."/>
            <person name="Endo H."/>
            <person name="Kuwata A."/>
            <person name="Ogata H."/>
        </authorList>
    </citation>
    <scope>NUCLEOTIDE SEQUENCE [LARGE SCALE GENOMIC DNA]</scope>
</reference>
<feature type="domain" description="AMP-dependent synthetase/ligase" evidence="2">
    <location>
        <begin position="143"/>
        <end position="232"/>
    </location>
</feature>
<dbReference type="Gene3D" id="3.40.50.980">
    <property type="match status" value="1"/>
</dbReference>
<proteinExistence type="predicted"/>
<sequence length="442" mass="48685">MFSSTSTARTLFYRLTVPSRSPLTSSSVLQSPTKSALHRGAPSRTMATVVDRLNDLAANLPHKDAVMYHKQNNMKCPIAPFSMAPRWTELGGFLPDFPRCGRPSVLSIIGSSPLLSSLRFVRRPLLPLPLAEADSLHHSVSTDRTFGELKKYSDALSSGLLELGLRPKDTILTWLPSHTAEQHVLQLACARAGFVLACLDEGVRDVEVVGRVLRESGSVAVFVMGDTRIPFEAHDENGNPVDDDAGMDLLEYDNVYTSTINSLMPNLTSFQYHGKKVDSKGDWTSDPSSPQIASNFVDHGLSFSTPNFPSFKFPIQTGFDKIDGFYNYKHLMAFNGDSLLMYKGCLVGGKPIKEDGVKLPEDGVLVRGKTNVSFVKGEMVTEEVEPDYLHIPKSTDTVSIEYDSTGKKGAELNHDQVLKTDSWKHMNAILNKEYIEPQNSAA</sequence>
<feature type="region of interest" description="Disordered" evidence="1">
    <location>
        <begin position="21"/>
        <end position="42"/>
    </location>
</feature>
<dbReference type="InterPro" id="IPR000873">
    <property type="entry name" value="AMP-dep_synth/lig_dom"/>
</dbReference>
<name>A0A9W7DNW1_9STRA</name>
<dbReference type="EMBL" id="BLQM01000007">
    <property type="protein sequence ID" value="GMH48995.1"/>
    <property type="molecule type" value="Genomic_DNA"/>
</dbReference>
<evidence type="ECO:0000259" key="2">
    <source>
        <dbReference type="Pfam" id="PF00501"/>
    </source>
</evidence>
<organism evidence="3 4">
    <name type="scientific">Triparma laevis f. inornata</name>
    <dbReference type="NCBI Taxonomy" id="1714386"/>
    <lineage>
        <taxon>Eukaryota</taxon>
        <taxon>Sar</taxon>
        <taxon>Stramenopiles</taxon>
        <taxon>Ochrophyta</taxon>
        <taxon>Bolidophyceae</taxon>
        <taxon>Parmales</taxon>
        <taxon>Triparmaceae</taxon>
        <taxon>Triparma</taxon>
    </lineage>
</organism>
<protein>
    <recommendedName>
        <fullName evidence="2">AMP-dependent synthetase/ligase domain-containing protein</fullName>
    </recommendedName>
</protein>
<evidence type="ECO:0000313" key="4">
    <source>
        <dbReference type="Proteomes" id="UP001162640"/>
    </source>
</evidence>
<evidence type="ECO:0000313" key="3">
    <source>
        <dbReference type="EMBL" id="GMH48995.1"/>
    </source>
</evidence>
<evidence type="ECO:0000256" key="1">
    <source>
        <dbReference type="SAM" id="MobiDB-lite"/>
    </source>
</evidence>
<dbReference type="AlphaFoldDB" id="A0A9W7DNW1"/>
<dbReference type="SUPFAM" id="SSF56801">
    <property type="entry name" value="Acetyl-CoA synthetase-like"/>
    <property type="match status" value="1"/>
</dbReference>